<protein>
    <submittedName>
        <fullName evidence="2">Uncharacterized protein</fullName>
    </submittedName>
</protein>
<dbReference type="PANTHER" id="PTHR38899">
    <property type="entry name" value="DOMAIN OOKINETE PROTEIN, PUTATIVE-RELATED"/>
    <property type="match status" value="1"/>
</dbReference>
<organism evidence="2">
    <name type="scientific">Noctiluca scintillans</name>
    <name type="common">Sea sparkle</name>
    <name type="synonym">Red tide dinoflagellate</name>
    <dbReference type="NCBI Taxonomy" id="2966"/>
    <lineage>
        <taxon>Eukaryota</taxon>
        <taxon>Sar</taxon>
        <taxon>Alveolata</taxon>
        <taxon>Dinophyceae</taxon>
        <taxon>Noctilucales</taxon>
        <taxon>Noctilucaceae</taxon>
        <taxon>Noctiluca</taxon>
    </lineage>
</organism>
<name>A0A7S1B126_NOCSC</name>
<accession>A0A7S1B126</accession>
<feature type="compositionally biased region" description="Basic and acidic residues" evidence="1">
    <location>
        <begin position="169"/>
        <end position="182"/>
    </location>
</feature>
<reference evidence="2" key="1">
    <citation type="submission" date="2021-01" db="EMBL/GenBank/DDBJ databases">
        <authorList>
            <person name="Corre E."/>
            <person name="Pelletier E."/>
            <person name="Niang G."/>
            <person name="Scheremetjew M."/>
            <person name="Finn R."/>
            <person name="Kale V."/>
            <person name="Holt S."/>
            <person name="Cochrane G."/>
            <person name="Meng A."/>
            <person name="Brown T."/>
            <person name="Cohen L."/>
        </authorList>
    </citation>
    <scope>NUCLEOTIDE SEQUENCE</scope>
</reference>
<dbReference type="SUPFAM" id="SSF56784">
    <property type="entry name" value="HAD-like"/>
    <property type="match status" value="1"/>
</dbReference>
<dbReference type="PANTHER" id="PTHR38899:SF1">
    <property type="entry name" value="PROTEIN KINASE"/>
    <property type="match status" value="1"/>
</dbReference>
<dbReference type="AlphaFoldDB" id="A0A7S1B126"/>
<evidence type="ECO:0000313" key="2">
    <source>
        <dbReference type="EMBL" id="CAD8871314.1"/>
    </source>
</evidence>
<evidence type="ECO:0000256" key="1">
    <source>
        <dbReference type="SAM" id="MobiDB-lite"/>
    </source>
</evidence>
<sequence>MGDVVSTPHDDRTMYGQPPYLPPRDSADFPMSGPFPRPAGSVGGVHPDSSYSTKGSDFWEPMRPGSHERPVDHERASSLRRSGSDRYAGPPTSLFESDRYSLPSPRRSISQGRTYGAPRSSSRRRQPQERDSCVSFDFLSPFADRVGRDTQRDRRWLDLGGSAPNLRLDTGDDRDRYNRSDYSRSSPLVDWPTSDPWSRPPATETLWRQQPETDNWPGPTANHWPGPTSDHWAGPASDHWPGPPATSWNREAHNKVRENEWSHRGWNDVAHPLESRGMRNAHDTLIIWDWDDTIMCSTAINTNRVVQHQIPHLDQVAEQLLQLSNQLGESVIVTNADELWVETSARQFAPRVLPILQRMRVLSARRKYEHMSPGDAFMWKRETFRDVLSSRRRTGMSGGVNLIVLGDSLAEMEASQTATVGISPLFVKTVKFREVPTVEELISQLRTLLHDLPAIVADDRSYGRTAGMSHGMV</sequence>
<dbReference type="InterPro" id="IPR036412">
    <property type="entry name" value="HAD-like_sf"/>
</dbReference>
<gene>
    <name evidence="2" type="ORF">NSCI0253_LOCUS45671</name>
</gene>
<dbReference type="EMBL" id="HBFQ01064412">
    <property type="protein sequence ID" value="CAD8871314.1"/>
    <property type="molecule type" value="Transcribed_RNA"/>
</dbReference>
<feature type="compositionally biased region" description="Basic and acidic residues" evidence="1">
    <location>
        <begin position="65"/>
        <end position="77"/>
    </location>
</feature>
<feature type="region of interest" description="Disordered" evidence="1">
    <location>
        <begin position="156"/>
        <end position="249"/>
    </location>
</feature>
<feature type="region of interest" description="Disordered" evidence="1">
    <location>
        <begin position="1"/>
        <end position="134"/>
    </location>
</feature>
<proteinExistence type="predicted"/>